<name>Q9RVS3_DEIRA</name>
<dbReference type="PaxDb" id="243230-DR_0949"/>
<dbReference type="EMBL" id="AE000513">
    <property type="protein sequence ID" value="AAF10531.1"/>
    <property type="molecule type" value="Genomic_DNA"/>
</dbReference>
<dbReference type="RefSeq" id="WP_010887594.1">
    <property type="nucleotide sequence ID" value="NC_001263.1"/>
</dbReference>
<dbReference type="EnsemblBacteria" id="AAF10531">
    <property type="protein sequence ID" value="AAF10531"/>
    <property type="gene ID" value="DR_0949"/>
</dbReference>
<gene>
    <name evidence="1" type="ordered locus">DR_0949</name>
</gene>
<dbReference type="AlphaFoldDB" id="Q9RVS3"/>
<dbReference type="GeneID" id="69517194"/>
<proteinExistence type="predicted"/>
<evidence type="ECO:0000313" key="1">
    <source>
        <dbReference type="EMBL" id="AAF10531.1"/>
    </source>
</evidence>
<sequence length="152" mass="16409">MTFWRAVLAVALVPVALLGLGLLALLAGTFYESAVFSSARPTRALGALFQNPAAAKVLQSEQHGAFGFGDTIYTSQAVVQGEKLRLQPYLSPAEPNSIRRVMGGWDTCGDLLRRPDAELKFYAVGKAGPGTLDSYVIWHPAGQLFCLIHVEF</sequence>
<dbReference type="InParanoid" id="Q9RVS3"/>
<organism evidence="1 2">
    <name type="scientific">Deinococcus radiodurans (strain ATCC 13939 / DSM 20539 / JCM 16871 / CCUG 27074 / LMG 4051 / NBRC 15346 / NCIMB 9279 / VKM B-1422 / R1)</name>
    <dbReference type="NCBI Taxonomy" id="243230"/>
    <lineage>
        <taxon>Bacteria</taxon>
        <taxon>Thermotogati</taxon>
        <taxon>Deinococcota</taxon>
        <taxon>Deinococci</taxon>
        <taxon>Deinococcales</taxon>
        <taxon>Deinococcaceae</taxon>
        <taxon>Deinococcus</taxon>
    </lineage>
</organism>
<protein>
    <submittedName>
        <fullName evidence="1">Uncharacterized protein</fullName>
    </submittedName>
</protein>
<dbReference type="HOGENOM" id="CLU_1719353_0_0_0"/>
<reference evidence="1 2" key="1">
    <citation type="journal article" date="1999" name="Science">
        <title>Genome sequence of the radioresistant bacterium Deinococcus radiodurans R1.</title>
        <authorList>
            <person name="White O."/>
            <person name="Eisen J.A."/>
            <person name="Heidelberg J.F."/>
            <person name="Hickey E.K."/>
            <person name="Peterson J.D."/>
            <person name="Dodson R.J."/>
            <person name="Haft D.H."/>
            <person name="Gwinn M.L."/>
            <person name="Nelson W.C."/>
            <person name="Richardson D.L."/>
            <person name="Moffat K.S."/>
            <person name="Qin H."/>
            <person name="Jiang L."/>
            <person name="Pamphile W."/>
            <person name="Crosby M."/>
            <person name="Shen M."/>
            <person name="Vamathevan J.J."/>
            <person name="Lam P."/>
            <person name="McDonald L."/>
            <person name="Utterback T."/>
            <person name="Zalewski C."/>
            <person name="Makarova K.S."/>
            <person name="Aravind L."/>
            <person name="Daly M.J."/>
            <person name="Minton K.W."/>
            <person name="Fleischmann R.D."/>
            <person name="Ketchum K.A."/>
            <person name="Nelson K.E."/>
            <person name="Salzberg S."/>
            <person name="Smith H.O."/>
            <person name="Venter J.C."/>
            <person name="Fraser C.M."/>
        </authorList>
    </citation>
    <scope>NUCLEOTIDE SEQUENCE [LARGE SCALE GENOMIC DNA]</scope>
    <source>
        <strain evidence="2">ATCC 13939 / DSM 20539 / JCM 16871 / LMG 4051 / NBRC 15346 / NCIMB 9279 / R1 / VKM B-1422</strain>
    </source>
</reference>
<dbReference type="KEGG" id="dra:DR_0949"/>
<dbReference type="PATRIC" id="fig|243230.17.peg.1136"/>
<dbReference type="PIR" id="D75456">
    <property type="entry name" value="D75456"/>
</dbReference>
<dbReference type="Proteomes" id="UP000002524">
    <property type="component" value="Chromosome 1"/>
</dbReference>
<evidence type="ECO:0000313" key="2">
    <source>
        <dbReference type="Proteomes" id="UP000002524"/>
    </source>
</evidence>
<keyword evidence="2" id="KW-1185">Reference proteome</keyword>
<accession>Q9RVS3</accession>
<dbReference type="STRING" id="243230.DR_0949"/>